<dbReference type="OrthoDB" id="2381603at2759"/>
<gene>
    <name evidence="1" type="ORF">DERYTH_LOCUS23962</name>
</gene>
<evidence type="ECO:0000313" key="2">
    <source>
        <dbReference type="Proteomes" id="UP000789405"/>
    </source>
</evidence>
<keyword evidence="2" id="KW-1185">Reference proteome</keyword>
<evidence type="ECO:0000313" key="1">
    <source>
        <dbReference type="EMBL" id="CAG8803773.1"/>
    </source>
</evidence>
<dbReference type="EMBL" id="CAJVPY010038273">
    <property type="protein sequence ID" value="CAG8803773.1"/>
    <property type="molecule type" value="Genomic_DNA"/>
</dbReference>
<name>A0A9N9K1Q2_9GLOM</name>
<proteinExistence type="predicted"/>
<organism evidence="1 2">
    <name type="scientific">Dentiscutata erythropus</name>
    <dbReference type="NCBI Taxonomy" id="1348616"/>
    <lineage>
        <taxon>Eukaryota</taxon>
        <taxon>Fungi</taxon>
        <taxon>Fungi incertae sedis</taxon>
        <taxon>Mucoromycota</taxon>
        <taxon>Glomeromycotina</taxon>
        <taxon>Glomeromycetes</taxon>
        <taxon>Diversisporales</taxon>
        <taxon>Gigasporaceae</taxon>
        <taxon>Dentiscutata</taxon>
    </lineage>
</organism>
<feature type="non-terminal residue" evidence="1">
    <location>
        <position position="67"/>
    </location>
</feature>
<reference evidence="1" key="1">
    <citation type="submission" date="2021-06" db="EMBL/GenBank/DDBJ databases">
        <authorList>
            <person name="Kallberg Y."/>
            <person name="Tangrot J."/>
            <person name="Rosling A."/>
        </authorList>
    </citation>
    <scope>NUCLEOTIDE SEQUENCE</scope>
    <source>
        <strain evidence="1">MA453B</strain>
    </source>
</reference>
<feature type="non-terminal residue" evidence="1">
    <location>
        <position position="1"/>
    </location>
</feature>
<protein>
    <submittedName>
        <fullName evidence="1">22481_t:CDS:1</fullName>
    </submittedName>
</protein>
<sequence>HPVVDELLGVLTQTKQPKGTIGIIVGSSMDSFTPGAIDAVLEIAEPLEPSELLDPLKQLPIYPIIVT</sequence>
<dbReference type="Proteomes" id="UP000789405">
    <property type="component" value="Unassembled WGS sequence"/>
</dbReference>
<accession>A0A9N9K1Q2</accession>
<comment type="caution">
    <text evidence="1">The sequence shown here is derived from an EMBL/GenBank/DDBJ whole genome shotgun (WGS) entry which is preliminary data.</text>
</comment>
<dbReference type="AlphaFoldDB" id="A0A9N9K1Q2"/>